<comment type="cofactor">
    <cofactor evidence="1 10">
        <name>Mg(2+)</name>
        <dbReference type="ChEBI" id="CHEBI:18420"/>
    </cofactor>
</comment>
<keyword evidence="4 9" id="KW-0479">Metal-binding</keyword>
<keyword evidence="15" id="KW-1185">Reference proteome</keyword>
<evidence type="ECO:0000256" key="9">
    <source>
        <dbReference type="PIRSR" id="PIRSR640255-2"/>
    </source>
</evidence>
<dbReference type="EC" id="3.1.30.-" evidence="10"/>
<keyword evidence="6 10" id="KW-0378">Hydrolase</keyword>
<sequence>MLKPRWQIFAIAALVIALIVGGIILINRPKEPTGTQPFLPPVVGNVHLTMGIPSKATRDIQNANDYLIDDNQRPYALSYNNTKRIPNWVSWQLNKSWLGTAPRSNDFRADTTLPKGWYQVKSSDYNGSGYDRGHMAPSADRAKDIATNSATFLMTNIVPQTPDNNRDVWESLESESRRLANLGKELYIIAGGVGEKGTIGAAKISIPASTWKVIVVLDKPGLRAANVTNKTRVIAVDVPNIQGIKDKTWRDFRVSVDQLEAKTGYNFLTNVPEAVQTAIESRVDRG</sequence>
<dbReference type="InterPro" id="IPR001604">
    <property type="entry name" value="Endo_G_ENPP1-like_dom"/>
</dbReference>
<dbReference type="CDD" id="cd00091">
    <property type="entry name" value="NUC"/>
    <property type="match status" value="1"/>
</dbReference>
<proteinExistence type="inferred from homology"/>
<evidence type="ECO:0000256" key="7">
    <source>
        <dbReference type="ARBA" id="ARBA00022842"/>
    </source>
</evidence>
<evidence type="ECO:0000256" key="3">
    <source>
        <dbReference type="ARBA" id="ARBA00022722"/>
    </source>
</evidence>
<feature type="active site" description="Proton acceptor" evidence="8">
    <location>
        <position position="134"/>
    </location>
</feature>
<evidence type="ECO:0000256" key="1">
    <source>
        <dbReference type="ARBA" id="ARBA00001946"/>
    </source>
</evidence>
<accession>A0A1Z4JHR8</accession>
<dbReference type="InterPro" id="IPR018524">
    <property type="entry name" value="DNA/RNA_endonuclease_AS"/>
</dbReference>
<protein>
    <recommendedName>
        <fullName evidence="10">Endonuclease</fullName>
        <ecNumber evidence="10">3.1.30.-</ecNumber>
    </recommendedName>
</protein>
<gene>
    <name evidence="14" type="ORF">NIES2135_30330</name>
</gene>
<dbReference type="Pfam" id="PF01223">
    <property type="entry name" value="Endonuclease_NS"/>
    <property type="match status" value="1"/>
</dbReference>
<comment type="similarity">
    <text evidence="2 10">Belongs to the DNA/RNA non-specific endonuclease family.</text>
</comment>
<dbReference type="GO" id="GO:0004519">
    <property type="term" value="F:endonuclease activity"/>
    <property type="evidence" value="ECO:0007669"/>
    <property type="project" value="UniProtKB-UniRule"/>
</dbReference>
<dbReference type="SMART" id="SM00892">
    <property type="entry name" value="Endonuclease_NS"/>
    <property type="match status" value="1"/>
</dbReference>
<keyword evidence="11" id="KW-0472">Membrane</keyword>
<evidence type="ECO:0000313" key="14">
    <source>
        <dbReference type="EMBL" id="BAY56203.1"/>
    </source>
</evidence>
<keyword evidence="11" id="KW-1133">Transmembrane helix</keyword>
<feature type="domain" description="DNA/RNA non-specific endonuclease/pyrophosphatase/phosphodiesterase" evidence="13">
    <location>
        <begin position="71"/>
        <end position="274"/>
    </location>
</feature>
<dbReference type="AlphaFoldDB" id="A0A1Z4JHR8"/>
<evidence type="ECO:0000256" key="6">
    <source>
        <dbReference type="ARBA" id="ARBA00022801"/>
    </source>
</evidence>
<evidence type="ECO:0000259" key="13">
    <source>
        <dbReference type="SMART" id="SM00892"/>
    </source>
</evidence>
<name>A0A1Z4JHR8_LEPBY</name>
<evidence type="ECO:0000256" key="11">
    <source>
        <dbReference type="SAM" id="Phobius"/>
    </source>
</evidence>
<keyword evidence="11" id="KW-0812">Transmembrane</keyword>
<evidence type="ECO:0000259" key="12">
    <source>
        <dbReference type="SMART" id="SM00477"/>
    </source>
</evidence>
<dbReference type="InterPro" id="IPR044925">
    <property type="entry name" value="His-Me_finger_sf"/>
</dbReference>
<organism evidence="14 15">
    <name type="scientific">Leptolyngbya boryana NIES-2135</name>
    <dbReference type="NCBI Taxonomy" id="1973484"/>
    <lineage>
        <taxon>Bacteria</taxon>
        <taxon>Bacillati</taxon>
        <taxon>Cyanobacteriota</taxon>
        <taxon>Cyanophyceae</taxon>
        <taxon>Leptolyngbyales</taxon>
        <taxon>Leptolyngbyaceae</taxon>
        <taxon>Leptolyngbya group</taxon>
        <taxon>Leptolyngbya</taxon>
    </lineage>
</organism>
<dbReference type="InterPro" id="IPR020821">
    <property type="entry name" value="ENPP1-3/EXOG-like_nuc-like"/>
</dbReference>
<dbReference type="GO" id="GO:0003676">
    <property type="term" value="F:nucleic acid binding"/>
    <property type="evidence" value="ECO:0007669"/>
    <property type="project" value="InterPro"/>
</dbReference>
<dbReference type="SUPFAM" id="SSF54060">
    <property type="entry name" value="His-Me finger endonucleases"/>
    <property type="match status" value="1"/>
</dbReference>
<evidence type="ECO:0000256" key="10">
    <source>
        <dbReference type="RuleBase" id="RU366055"/>
    </source>
</evidence>
<dbReference type="GO" id="GO:0046872">
    <property type="term" value="F:metal ion binding"/>
    <property type="evidence" value="ECO:0007669"/>
    <property type="project" value="UniProtKB-KW"/>
</dbReference>
<dbReference type="InterPro" id="IPR044929">
    <property type="entry name" value="DNA/RNA_non-sp_Endonuclease_sf"/>
</dbReference>
<dbReference type="PROSITE" id="PS01070">
    <property type="entry name" value="NUCLEASE_NON_SPEC"/>
    <property type="match status" value="1"/>
</dbReference>
<dbReference type="GO" id="GO:0016787">
    <property type="term" value="F:hydrolase activity"/>
    <property type="evidence" value="ECO:0007669"/>
    <property type="project" value="UniProtKB-KW"/>
</dbReference>
<dbReference type="SMART" id="SM00477">
    <property type="entry name" value="NUC"/>
    <property type="match status" value="1"/>
</dbReference>
<evidence type="ECO:0000256" key="5">
    <source>
        <dbReference type="ARBA" id="ARBA00022759"/>
    </source>
</evidence>
<dbReference type="PANTHER" id="PTHR13966">
    <property type="entry name" value="ENDONUCLEASE RELATED"/>
    <property type="match status" value="1"/>
</dbReference>
<feature type="domain" description="ENPP1-3/EXOG-like endonuclease/phosphodiesterase" evidence="12">
    <location>
        <begin position="72"/>
        <end position="274"/>
    </location>
</feature>
<keyword evidence="5 10" id="KW-0255">Endonuclease</keyword>
<evidence type="ECO:0000256" key="4">
    <source>
        <dbReference type="ARBA" id="ARBA00022723"/>
    </source>
</evidence>
<dbReference type="Gene3D" id="3.40.570.10">
    <property type="entry name" value="Extracellular Endonuclease, subunit A"/>
    <property type="match status" value="1"/>
</dbReference>
<dbReference type="InterPro" id="IPR040255">
    <property type="entry name" value="Non-specific_endonuclease"/>
</dbReference>
<reference evidence="14 15" key="1">
    <citation type="submission" date="2017-06" db="EMBL/GenBank/DDBJ databases">
        <title>Genome sequencing of cyanobaciteial culture collection at National Institute for Environmental Studies (NIES).</title>
        <authorList>
            <person name="Hirose Y."/>
            <person name="Shimura Y."/>
            <person name="Fujisawa T."/>
            <person name="Nakamura Y."/>
            <person name="Kawachi M."/>
        </authorList>
    </citation>
    <scope>NUCLEOTIDE SEQUENCE [LARGE SCALE GENOMIC DNA]</scope>
    <source>
        <strain evidence="14 15">NIES-2135</strain>
    </source>
</reference>
<keyword evidence="7" id="KW-0460">Magnesium</keyword>
<evidence type="ECO:0000256" key="2">
    <source>
        <dbReference type="ARBA" id="ARBA00010052"/>
    </source>
</evidence>
<feature type="binding site" evidence="9">
    <location>
        <position position="165"/>
    </location>
    <ligand>
        <name>Mg(2+)</name>
        <dbReference type="ChEBI" id="CHEBI:18420"/>
        <note>catalytic</note>
    </ligand>
</feature>
<dbReference type="EMBL" id="AP018203">
    <property type="protein sequence ID" value="BAY56203.1"/>
    <property type="molecule type" value="Genomic_DNA"/>
</dbReference>
<dbReference type="PANTHER" id="PTHR13966:SF5">
    <property type="entry name" value="ENDONUCLEASE G, MITOCHONDRIAL"/>
    <property type="match status" value="1"/>
</dbReference>
<evidence type="ECO:0000313" key="15">
    <source>
        <dbReference type="Proteomes" id="UP000217895"/>
    </source>
</evidence>
<evidence type="ECO:0000256" key="8">
    <source>
        <dbReference type="PIRSR" id="PIRSR640255-1"/>
    </source>
</evidence>
<keyword evidence="3 10" id="KW-0540">Nuclease</keyword>
<dbReference type="Proteomes" id="UP000217895">
    <property type="component" value="Chromosome"/>
</dbReference>
<feature type="transmembrane region" description="Helical" evidence="11">
    <location>
        <begin position="6"/>
        <end position="26"/>
    </location>
</feature>